<evidence type="ECO:0000256" key="5">
    <source>
        <dbReference type="ARBA" id="ARBA00022728"/>
    </source>
</evidence>
<evidence type="ECO:0000313" key="8">
    <source>
        <dbReference type="EMBL" id="RLW10496.1"/>
    </source>
</evidence>
<evidence type="ECO:0000256" key="4">
    <source>
        <dbReference type="ARBA" id="ARBA00022664"/>
    </source>
</evidence>
<dbReference type="AlphaFoldDB" id="A0A3L8SX98"/>
<sequence length="65" mass="7497">MLVLGLVAEDVVVDALPYSDQGYEAPRVREVAMVLVGKQTQRYWLTKNYLSYPPMHDYSTFKTEI</sequence>
<keyword evidence="9" id="KW-1185">Reference proteome</keyword>
<reference evidence="8 9" key="1">
    <citation type="journal article" date="2018" name="Proc. R. Soc. B">
        <title>A non-coding region near Follistatin controls head colour polymorphism in the Gouldian finch.</title>
        <authorList>
            <person name="Toomey M.B."/>
            <person name="Marques C.I."/>
            <person name="Andrade P."/>
            <person name="Araujo P.M."/>
            <person name="Sabatino S."/>
            <person name="Gazda M.A."/>
            <person name="Afonso S."/>
            <person name="Lopes R.J."/>
            <person name="Corbo J.C."/>
            <person name="Carneiro M."/>
        </authorList>
    </citation>
    <scope>NUCLEOTIDE SEQUENCE [LARGE SCALE GENOMIC DNA]</scope>
    <source>
        <strain evidence="8">Red01</strain>
        <tissue evidence="8">Muscle</tissue>
    </source>
</reference>
<evidence type="ECO:0000256" key="6">
    <source>
        <dbReference type="ARBA" id="ARBA00023187"/>
    </source>
</evidence>
<keyword evidence="4" id="KW-0507">mRNA processing</keyword>
<dbReference type="STRING" id="44316.ENSEGOP00005004022"/>
<gene>
    <name evidence="8" type="ORF">DV515_00002456</name>
</gene>
<dbReference type="Pfam" id="PF05700">
    <property type="entry name" value="BCAS2"/>
    <property type="match status" value="1"/>
</dbReference>
<comment type="caution">
    <text evidence="8">The sequence shown here is derived from an EMBL/GenBank/DDBJ whole genome shotgun (WGS) entry which is preliminary data.</text>
</comment>
<dbReference type="GO" id="GO:0071013">
    <property type="term" value="C:catalytic step 2 spliceosome"/>
    <property type="evidence" value="ECO:0007669"/>
    <property type="project" value="TreeGrafter"/>
</dbReference>
<evidence type="ECO:0000256" key="3">
    <source>
        <dbReference type="ARBA" id="ARBA00014158"/>
    </source>
</evidence>
<dbReference type="OrthoDB" id="205794at2759"/>
<evidence type="ECO:0000256" key="1">
    <source>
        <dbReference type="ARBA" id="ARBA00004123"/>
    </source>
</evidence>
<evidence type="ECO:0000256" key="7">
    <source>
        <dbReference type="ARBA" id="ARBA00023242"/>
    </source>
</evidence>
<dbReference type="GO" id="GO:0071011">
    <property type="term" value="C:precatalytic spliceosome"/>
    <property type="evidence" value="ECO:0007669"/>
    <property type="project" value="TreeGrafter"/>
</dbReference>
<dbReference type="GO" id="GO:0006397">
    <property type="term" value="P:mRNA processing"/>
    <property type="evidence" value="ECO:0007669"/>
    <property type="project" value="UniProtKB-KW"/>
</dbReference>
<keyword evidence="7" id="KW-0539">Nucleus</keyword>
<dbReference type="Proteomes" id="UP000276834">
    <property type="component" value="Unassembled WGS sequence"/>
</dbReference>
<dbReference type="InterPro" id="IPR008409">
    <property type="entry name" value="SPF27"/>
</dbReference>
<dbReference type="PANTHER" id="PTHR13296">
    <property type="entry name" value="BCAS2 PROTEIN"/>
    <property type="match status" value="1"/>
</dbReference>
<dbReference type="EMBL" id="QUSF01000004">
    <property type="protein sequence ID" value="RLW10496.1"/>
    <property type="molecule type" value="Genomic_DNA"/>
</dbReference>
<name>A0A3L8SX98_CHLGU</name>
<comment type="subcellular location">
    <subcellularLocation>
        <location evidence="1">Nucleus</location>
    </subcellularLocation>
</comment>
<dbReference type="PANTHER" id="PTHR13296:SF0">
    <property type="entry name" value="PRE-MRNA-SPLICING FACTOR SPF27"/>
    <property type="match status" value="1"/>
</dbReference>
<dbReference type="GO" id="GO:0000974">
    <property type="term" value="C:Prp19 complex"/>
    <property type="evidence" value="ECO:0007669"/>
    <property type="project" value="TreeGrafter"/>
</dbReference>
<protein>
    <recommendedName>
        <fullName evidence="3">Pre-mRNA-splicing factor SPF27</fullName>
    </recommendedName>
</protein>
<dbReference type="GO" id="GO:0008380">
    <property type="term" value="P:RNA splicing"/>
    <property type="evidence" value="ECO:0007669"/>
    <property type="project" value="UniProtKB-KW"/>
</dbReference>
<keyword evidence="5" id="KW-0747">Spliceosome</keyword>
<organism evidence="8 9">
    <name type="scientific">Chloebia gouldiae</name>
    <name type="common">Gouldian finch</name>
    <name type="synonym">Erythrura gouldiae</name>
    <dbReference type="NCBI Taxonomy" id="44316"/>
    <lineage>
        <taxon>Eukaryota</taxon>
        <taxon>Metazoa</taxon>
        <taxon>Chordata</taxon>
        <taxon>Craniata</taxon>
        <taxon>Vertebrata</taxon>
        <taxon>Euteleostomi</taxon>
        <taxon>Archelosauria</taxon>
        <taxon>Archosauria</taxon>
        <taxon>Dinosauria</taxon>
        <taxon>Saurischia</taxon>
        <taxon>Theropoda</taxon>
        <taxon>Coelurosauria</taxon>
        <taxon>Aves</taxon>
        <taxon>Neognathae</taxon>
        <taxon>Neoaves</taxon>
        <taxon>Telluraves</taxon>
        <taxon>Australaves</taxon>
        <taxon>Passeriformes</taxon>
        <taxon>Passeroidea</taxon>
        <taxon>Passeridae</taxon>
        <taxon>Chloebia</taxon>
    </lineage>
</organism>
<proteinExistence type="inferred from homology"/>
<comment type="similarity">
    <text evidence="2">Belongs to the SPF27 family.</text>
</comment>
<keyword evidence="6" id="KW-0508">mRNA splicing</keyword>
<accession>A0A3L8SX98</accession>
<evidence type="ECO:0000256" key="2">
    <source>
        <dbReference type="ARBA" id="ARBA00010788"/>
    </source>
</evidence>
<evidence type="ECO:0000313" key="9">
    <source>
        <dbReference type="Proteomes" id="UP000276834"/>
    </source>
</evidence>